<protein>
    <recommendedName>
        <fullName evidence="3">Phosphoribosyltransferase domain-containing protein</fullName>
    </recommendedName>
</protein>
<dbReference type="CDD" id="cd06223">
    <property type="entry name" value="PRTases_typeI"/>
    <property type="match status" value="1"/>
</dbReference>
<gene>
    <name evidence="1" type="ORF">bsdcttw_43610</name>
</gene>
<sequence>MKKIVSKFFELSKNVVSQYGKENVIIVAAGTEGLKIGTLLAYALGCLYTYYIPEYLEKSEQDISIECENKHIIIVTDAIATGDTVDEIINKCKIQVSMIKNILSIFGREIKDNESWKYEKIAVYLNTSFQLDVIKQEECQIKQAYGKCICIDM</sequence>
<dbReference type="Proteomes" id="UP000515703">
    <property type="component" value="Chromosome"/>
</dbReference>
<name>A0A7M3S9Q3_9FIRM</name>
<evidence type="ECO:0000313" key="1">
    <source>
        <dbReference type="EMBL" id="BCK01321.1"/>
    </source>
</evidence>
<evidence type="ECO:0000313" key="2">
    <source>
        <dbReference type="Proteomes" id="UP000515703"/>
    </source>
</evidence>
<dbReference type="AlphaFoldDB" id="A0A7M3S9Q3"/>
<evidence type="ECO:0008006" key="3">
    <source>
        <dbReference type="Google" id="ProtNLM"/>
    </source>
</evidence>
<reference evidence="1 2" key="1">
    <citation type="submission" date="2020-08" db="EMBL/GenBank/DDBJ databases">
        <title>Draft genome sequencing of an Anaerocolumna strain isolated from anoxic soil subjected to BSD treatment.</title>
        <authorList>
            <person name="Uek A."/>
            <person name="Tonouchi A."/>
        </authorList>
    </citation>
    <scope>NUCLEOTIDE SEQUENCE [LARGE SCALE GENOMIC DNA]</scope>
    <source>
        <strain evidence="1 2">CTTW</strain>
    </source>
</reference>
<reference evidence="1 2" key="2">
    <citation type="submission" date="2020-08" db="EMBL/GenBank/DDBJ databases">
        <authorList>
            <person name="Ueki A."/>
            <person name="Tonouchi A."/>
        </authorList>
    </citation>
    <scope>NUCLEOTIDE SEQUENCE [LARGE SCALE GENOMIC DNA]</scope>
    <source>
        <strain evidence="1 2">CTTW</strain>
    </source>
</reference>
<dbReference type="InterPro" id="IPR029057">
    <property type="entry name" value="PRTase-like"/>
</dbReference>
<proteinExistence type="predicted"/>
<organism evidence="1 2">
    <name type="scientific">Anaerocolumna chitinilytica</name>
    <dbReference type="NCBI Taxonomy" id="1727145"/>
    <lineage>
        <taxon>Bacteria</taxon>
        <taxon>Bacillati</taxon>
        <taxon>Bacillota</taxon>
        <taxon>Clostridia</taxon>
        <taxon>Lachnospirales</taxon>
        <taxon>Lachnospiraceae</taxon>
        <taxon>Anaerocolumna</taxon>
    </lineage>
</organism>
<dbReference type="RefSeq" id="WP_185256904.1">
    <property type="nucleotide sequence ID" value="NZ_AP023368.1"/>
</dbReference>
<dbReference type="Gene3D" id="3.40.50.2020">
    <property type="match status" value="1"/>
</dbReference>
<keyword evidence="2" id="KW-1185">Reference proteome</keyword>
<dbReference type="KEGG" id="acht:bsdcttw_43610"/>
<dbReference type="SUPFAM" id="SSF53271">
    <property type="entry name" value="PRTase-like"/>
    <property type="match status" value="1"/>
</dbReference>
<dbReference type="EMBL" id="AP023368">
    <property type="protein sequence ID" value="BCK01321.1"/>
    <property type="molecule type" value="Genomic_DNA"/>
</dbReference>
<dbReference type="InterPro" id="IPR000836">
    <property type="entry name" value="PRTase_dom"/>
</dbReference>
<accession>A0A7M3S9Q3</accession>